<evidence type="ECO:0000259" key="5">
    <source>
        <dbReference type="PROSITE" id="PS51063"/>
    </source>
</evidence>
<dbReference type="GO" id="GO:0003677">
    <property type="term" value="F:DNA binding"/>
    <property type="evidence" value="ECO:0007669"/>
    <property type="project" value="UniProtKB-KW"/>
</dbReference>
<dbReference type="CDD" id="cd00038">
    <property type="entry name" value="CAP_ED"/>
    <property type="match status" value="1"/>
</dbReference>
<dbReference type="RefSeq" id="WP_133341106.1">
    <property type="nucleotide sequence ID" value="NZ_SMZO01000002.1"/>
</dbReference>
<dbReference type="PROSITE" id="PS50042">
    <property type="entry name" value="CNMP_BINDING_3"/>
    <property type="match status" value="1"/>
</dbReference>
<dbReference type="Proteomes" id="UP000294562">
    <property type="component" value="Unassembled WGS sequence"/>
</dbReference>
<name>A0A4R6B5J0_9RHOB</name>
<dbReference type="InterPro" id="IPR014710">
    <property type="entry name" value="RmlC-like_jellyroll"/>
</dbReference>
<dbReference type="InterPro" id="IPR036388">
    <property type="entry name" value="WH-like_DNA-bd_sf"/>
</dbReference>
<dbReference type="SMART" id="SM00100">
    <property type="entry name" value="cNMP"/>
    <property type="match status" value="1"/>
</dbReference>
<dbReference type="InterPro" id="IPR000595">
    <property type="entry name" value="cNMP-bd_dom"/>
</dbReference>
<keyword evidence="2" id="KW-0238">DNA-binding</keyword>
<dbReference type="Pfam" id="PF00027">
    <property type="entry name" value="cNMP_binding"/>
    <property type="match status" value="1"/>
</dbReference>
<dbReference type="SUPFAM" id="SSF46785">
    <property type="entry name" value="Winged helix' DNA-binding domain"/>
    <property type="match status" value="1"/>
</dbReference>
<dbReference type="InterPro" id="IPR018490">
    <property type="entry name" value="cNMP-bd_dom_sf"/>
</dbReference>
<organism evidence="6 7">
    <name type="scientific">Meridianimarinicoccus aquatilis</name>
    <dbReference type="NCBI Taxonomy" id="2552766"/>
    <lineage>
        <taxon>Bacteria</taxon>
        <taxon>Pseudomonadati</taxon>
        <taxon>Pseudomonadota</taxon>
        <taxon>Alphaproteobacteria</taxon>
        <taxon>Rhodobacterales</taxon>
        <taxon>Paracoccaceae</taxon>
        <taxon>Meridianimarinicoccus</taxon>
    </lineage>
</organism>
<dbReference type="PANTHER" id="PTHR24567">
    <property type="entry name" value="CRP FAMILY TRANSCRIPTIONAL REGULATORY PROTEIN"/>
    <property type="match status" value="1"/>
</dbReference>
<sequence length="218" mass="23868">MSWASEIEGLNRIEPGARATLERDSRRVTVPAGTVVFGPGAQADNLIVVLRGAVRVQHVSESGRQIVLYRVNPGETCIMTTACLMAHEAYSAEGVTETEVDAVMVPRRTFDTMIGLSSDFRTFVFDAYAQRMTDLFLLIEDVAFQRMDIRLAQKLLELSKGAGSVGTTHQQLAAELGTAREVISRLLQEFRRRGLITSARGEIVLNDAAGLRNLAATD</sequence>
<dbReference type="InterPro" id="IPR036390">
    <property type="entry name" value="WH_DNA-bd_sf"/>
</dbReference>
<dbReference type="EMBL" id="SMZO01000002">
    <property type="protein sequence ID" value="TDL91266.1"/>
    <property type="molecule type" value="Genomic_DNA"/>
</dbReference>
<keyword evidence="7" id="KW-1185">Reference proteome</keyword>
<dbReference type="SMART" id="SM00419">
    <property type="entry name" value="HTH_CRP"/>
    <property type="match status" value="1"/>
</dbReference>
<dbReference type="GO" id="GO:0003700">
    <property type="term" value="F:DNA-binding transcription factor activity"/>
    <property type="evidence" value="ECO:0007669"/>
    <property type="project" value="TreeGrafter"/>
</dbReference>
<evidence type="ECO:0000259" key="4">
    <source>
        <dbReference type="PROSITE" id="PS50042"/>
    </source>
</evidence>
<reference evidence="6 7" key="1">
    <citation type="submission" date="2019-03" db="EMBL/GenBank/DDBJ databases">
        <title>Rhodobacteraceae bacterium SM1902, a new member of the family Rhodobacteraceae isolated from Yantai.</title>
        <authorList>
            <person name="Sun Y."/>
        </authorList>
    </citation>
    <scope>NUCLEOTIDE SEQUENCE [LARGE SCALE GENOMIC DNA]</scope>
    <source>
        <strain evidence="6 7">SM1902</strain>
    </source>
</reference>
<dbReference type="AlphaFoldDB" id="A0A4R6B5J0"/>
<dbReference type="OrthoDB" id="9776746at2"/>
<protein>
    <submittedName>
        <fullName evidence="6">Crp/Fnr family transcriptional regulator</fullName>
    </submittedName>
</protein>
<dbReference type="GO" id="GO:0005829">
    <property type="term" value="C:cytosol"/>
    <property type="evidence" value="ECO:0007669"/>
    <property type="project" value="TreeGrafter"/>
</dbReference>
<keyword evidence="3" id="KW-0804">Transcription</keyword>
<proteinExistence type="predicted"/>
<dbReference type="Pfam" id="PF13545">
    <property type="entry name" value="HTH_Crp_2"/>
    <property type="match status" value="1"/>
</dbReference>
<comment type="caution">
    <text evidence="6">The sequence shown here is derived from an EMBL/GenBank/DDBJ whole genome shotgun (WGS) entry which is preliminary data.</text>
</comment>
<keyword evidence="1" id="KW-0805">Transcription regulation</keyword>
<gene>
    <name evidence="6" type="ORF">E2L05_01420</name>
</gene>
<accession>A0A4R6B5J0</accession>
<feature type="domain" description="Cyclic nucleotide-binding" evidence="4">
    <location>
        <begin position="9"/>
        <end position="131"/>
    </location>
</feature>
<evidence type="ECO:0000256" key="1">
    <source>
        <dbReference type="ARBA" id="ARBA00023015"/>
    </source>
</evidence>
<dbReference type="Gene3D" id="1.10.10.10">
    <property type="entry name" value="Winged helix-like DNA-binding domain superfamily/Winged helix DNA-binding domain"/>
    <property type="match status" value="1"/>
</dbReference>
<evidence type="ECO:0000256" key="2">
    <source>
        <dbReference type="ARBA" id="ARBA00023125"/>
    </source>
</evidence>
<dbReference type="InterPro" id="IPR050397">
    <property type="entry name" value="Env_Response_Regulators"/>
</dbReference>
<dbReference type="Gene3D" id="2.60.120.10">
    <property type="entry name" value="Jelly Rolls"/>
    <property type="match status" value="1"/>
</dbReference>
<dbReference type="PANTHER" id="PTHR24567:SF74">
    <property type="entry name" value="HTH-TYPE TRANSCRIPTIONAL REGULATOR ARCR"/>
    <property type="match status" value="1"/>
</dbReference>
<evidence type="ECO:0000256" key="3">
    <source>
        <dbReference type="ARBA" id="ARBA00023163"/>
    </source>
</evidence>
<evidence type="ECO:0000313" key="6">
    <source>
        <dbReference type="EMBL" id="TDL91266.1"/>
    </source>
</evidence>
<dbReference type="InterPro" id="IPR012318">
    <property type="entry name" value="HTH_CRP"/>
</dbReference>
<dbReference type="SUPFAM" id="SSF51206">
    <property type="entry name" value="cAMP-binding domain-like"/>
    <property type="match status" value="1"/>
</dbReference>
<feature type="domain" description="HTH crp-type" evidence="5">
    <location>
        <begin position="145"/>
        <end position="209"/>
    </location>
</feature>
<evidence type="ECO:0000313" key="7">
    <source>
        <dbReference type="Proteomes" id="UP000294562"/>
    </source>
</evidence>
<dbReference type="PROSITE" id="PS51063">
    <property type="entry name" value="HTH_CRP_2"/>
    <property type="match status" value="1"/>
</dbReference>